<evidence type="ECO:0000256" key="4">
    <source>
        <dbReference type="ARBA" id="ARBA00022737"/>
    </source>
</evidence>
<evidence type="ECO:0000256" key="2">
    <source>
        <dbReference type="ARBA" id="ARBA00022525"/>
    </source>
</evidence>
<protein>
    <submittedName>
        <fullName evidence="5">Uncharacterized protein</fullName>
    </submittedName>
</protein>
<evidence type="ECO:0000313" key="5">
    <source>
        <dbReference type="EMBL" id="KAG6505704.1"/>
    </source>
</evidence>
<dbReference type="InterPro" id="IPR051582">
    <property type="entry name" value="LRR_extensin-like_regulator"/>
</dbReference>
<dbReference type="InterPro" id="IPR032675">
    <property type="entry name" value="LRR_dom_sf"/>
</dbReference>
<dbReference type="AlphaFoldDB" id="A0A8J5L4Q9"/>
<comment type="caution">
    <text evidence="5">The sequence shown here is derived from an EMBL/GenBank/DDBJ whole genome shotgun (WGS) entry which is preliminary data.</text>
</comment>
<keyword evidence="4" id="KW-0677">Repeat</keyword>
<evidence type="ECO:0000313" key="6">
    <source>
        <dbReference type="Proteomes" id="UP000734854"/>
    </source>
</evidence>
<comment type="subcellular location">
    <subcellularLocation>
        <location evidence="1">Secreted</location>
    </subcellularLocation>
</comment>
<gene>
    <name evidence="5" type="ORF">ZIOFF_038069</name>
</gene>
<dbReference type="EMBL" id="JACMSC010000010">
    <property type="protein sequence ID" value="KAG6505704.1"/>
    <property type="molecule type" value="Genomic_DNA"/>
</dbReference>
<dbReference type="SUPFAM" id="SSF52058">
    <property type="entry name" value="L domain-like"/>
    <property type="match status" value="1"/>
</dbReference>
<reference evidence="5 6" key="1">
    <citation type="submission" date="2020-08" db="EMBL/GenBank/DDBJ databases">
        <title>Plant Genome Project.</title>
        <authorList>
            <person name="Zhang R.-G."/>
        </authorList>
    </citation>
    <scope>NUCLEOTIDE SEQUENCE [LARGE SCALE GENOMIC DNA]</scope>
    <source>
        <tissue evidence="5">Rhizome</tissue>
    </source>
</reference>
<name>A0A8J5L4Q9_ZINOF</name>
<sequence>MMSLQQLDMAHNKVSDEIPDRICDLSHLKNFTYSYNYFFKEPARCLSIRSHDDRQNCFPLRPLQCPPVQCTTFLSKPNSCDSNDCIARPPPWSPPASVHP</sequence>
<evidence type="ECO:0000256" key="3">
    <source>
        <dbReference type="ARBA" id="ARBA00022729"/>
    </source>
</evidence>
<dbReference type="Proteomes" id="UP000734854">
    <property type="component" value="Unassembled WGS sequence"/>
</dbReference>
<keyword evidence="3" id="KW-0732">Signal</keyword>
<proteinExistence type="predicted"/>
<evidence type="ECO:0000256" key="1">
    <source>
        <dbReference type="ARBA" id="ARBA00004613"/>
    </source>
</evidence>
<dbReference type="GO" id="GO:0005576">
    <property type="term" value="C:extracellular region"/>
    <property type="evidence" value="ECO:0007669"/>
    <property type="project" value="UniProtKB-SubCell"/>
</dbReference>
<dbReference type="PANTHER" id="PTHR32093">
    <property type="entry name" value="LEUCINE-RICH REPEAT EXTENSIN-LIKE PROTEIN 3-RELATED"/>
    <property type="match status" value="1"/>
</dbReference>
<accession>A0A8J5L4Q9</accession>
<dbReference type="PANTHER" id="PTHR32093:SF121">
    <property type="entry name" value="LEUCINE-RICH REPEAT EXTENSIN-LIKE PROTEIN 6"/>
    <property type="match status" value="1"/>
</dbReference>
<organism evidence="5 6">
    <name type="scientific">Zingiber officinale</name>
    <name type="common">Ginger</name>
    <name type="synonym">Amomum zingiber</name>
    <dbReference type="NCBI Taxonomy" id="94328"/>
    <lineage>
        <taxon>Eukaryota</taxon>
        <taxon>Viridiplantae</taxon>
        <taxon>Streptophyta</taxon>
        <taxon>Embryophyta</taxon>
        <taxon>Tracheophyta</taxon>
        <taxon>Spermatophyta</taxon>
        <taxon>Magnoliopsida</taxon>
        <taxon>Liliopsida</taxon>
        <taxon>Zingiberales</taxon>
        <taxon>Zingiberaceae</taxon>
        <taxon>Zingiber</taxon>
    </lineage>
</organism>
<dbReference type="Gene3D" id="3.80.10.10">
    <property type="entry name" value="Ribonuclease Inhibitor"/>
    <property type="match status" value="1"/>
</dbReference>
<keyword evidence="6" id="KW-1185">Reference proteome</keyword>
<keyword evidence="2" id="KW-0964">Secreted</keyword>